<accession>A0A9D4V3P1</accession>
<gene>
    <name evidence="3" type="ORF">GOP47_0006856</name>
</gene>
<evidence type="ECO:0000313" key="4">
    <source>
        <dbReference type="Proteomes" id="UP000886520"/>
    </source>
</evidence>
<dbReference type="PROSITE" id="PS50985">
    <property type="entry name" value="GRAS"/>
    <property type="match status" value="1"/>
</dbReference>
<evidence type="ECO:0000256" key="1">
    <source>
        <dbReference type="ARBA" id="ARBA00023015"/>
    </source>
</evidence>
<dbReference type="PANTHER" id="PTHR31636">
    <property type="entry name" value="OSJNBA0084A10.13 PROTEIN-RELATED"/>
    <property type="match status" value="1"/>
</dbReference>
<comment type="caution">
    <text evidence="3">The sequence shown here is derived from an EMBL/GenBank/DDBJ whole genome shotgun (WGS) entry which is preliminary data.</text>
</comment>
<sequence>PDSRCFWRYNKCQGTYVSMKHVLAEEPSQRTLDCATARSAYKFTSFRCNIACMEPFSSPAPFSLTHTQFNEGNYSSTPFSLLVQELGTDPPLTPPSPSISLLVQEQDLDPPFTPSSPSLDMQAALQHLRSTHSDLEMVSGPNFSDDSDVLMVDPFLDYLNEVLMEEQGVDDVSFMREDVEAAYNAIVSSLHDIIREHLPLDSTSSEGVSAFDKIDENASGSHVSHASDKSSQDEVHAYTFESCNGLSNLTRESHVLKVASDSLFAYGIFDVSLEQEKVGTLPANQEIAQNYSYNGSLETAHVSNFSFNNGGKGQDQERQALLNNMFVVKPSSMDISLEEFEVKAGYEDLYVGKPSAGNTKRPSGGAEKGIQAVKNINANAVNWGDLLVGCAQAVGMADMKKATEILQELYQIHGASVKGNSLQRMAHYFCDALMARMGGIGGHLYRVICENRASAVSFLRASRMWYRVSPYMKIVHFFANQNILKAAEGASRLHILDYGISYGMQWPCLINALADREGGPPLLVITGIDSSKQGPKSLEWLEENGRRLAAYAKTYDVPFQFHAIVSDNWVNIDPASLYLQESEVLVINCIKRLYHHADESVDSTMTTSHRQKLLMSMRSLNPHLLLIAEINSAGNSPFFVTRFREALNHYSNIIDMLDTLYGDDPDRLVTETKCCARDIVNMVACEGAERVERPETYKEWDARIKRAGFELLPVSSVILYRSRSHVRKHYHKHFIVHDDANGWMLLGWKGRIILSMSAWKHSLNR</sequence>
<dbReference type="AlphaFoldDB" id="A0A9D4V3P1"/>
<keyword evidence="4" id="KW-1185">Reference proteome</keyword>
<reference evidence="3" key="1">
    <citation type="submission" date="2021-01" db="EMBL/GenBank/DDBJ databases">
        <title>Adiantum capillus-veneris genome.</title>
        <authorList>
            <person name="Fang Y."/>
            <person name="Liao Q."/>
        </authorList>
    </citation>
    <scope>NUCLEOTIDE SEQUENCE</scope>
    <source>
        <strain evidence="3">H3</strain>
        <tissue evidence="3">Leaf</tissue>
    </source>
</reference>
<dbReference type="Proteomes" id="UP000886520">
    <property type="component" value="Chromosome 6"/>
</dbReference>
<name>A0A9D4V3P1_ADICA</name>
<proteinExistence type="predicted"/>
<protein>
    <submittedName>
        <fullName evidence="3">Uncharacterized protein</fullName>
    </submittedName>
</protein>
<keyword evidence="2" id="KW-0804">Transcription</keyword>
<keyword evidence="1" id="KW-0805">Transcription regulation</keyword>
<evidence type="ECO:0000256" key="2">
    <source>
        <dbReference type="ARBA" id="ARBA00023163"/>
    </source>
</evidence>
<dbReference type="OrthoDB" id="1968676at2759"/>
<feature type="non-terminal residue" evidence="3">
    <location>
        <position position="1"/>
    </location>
</feature>
<dbReference type="Pfam" id="PF03514">
    <property type="entry name" value="GRAS"/>
    <property type="match status" value="1"/>
</dbReference>
<dbReference type="InterPro" id="IPR005202">
    <property type="entry name" value="TF_GRAS"/>
</dbReference>
<evidence type="ECO:0000313" key="3">
    <source>
        <dbReference type="EMBL" id="KAI5079185.1"/>
    </source>
</evidence>
<organism evidence="3 4">
    <name type="scientific">Adiantum capillus-veneris</name>
    <name type="common">Maidenhair fern</name>
    <dbReference type="NCBI Taxonomy" id="13818"/>
    <lineage>
        <taxon>Eukaryota</taxon>
        <taxon>Viridiplantae</taxon>
        <taxon>Streptophyta</taxon>
        <taxon>Embryophyta</taxon>
        <taxon>Tracheophyta</taxon>
        <taxon>Polypodiopsida</taxon>
        <taxon>Polypodiidae</taxon>
        <taxon>Polypodiales</taxon>
        <taxon>Pteridineae</taxon>
        <taxon>Pteridaceae</taxon>
        <taxon>Vittarioideae</taxon>
        <taxon>Adiantum</taxon>
    </lineage>
</organism>
<dbReference type="EMBL" id="JABFUD020000006">
    <property type="protein sequence ID" value="KAI5079185.1"/>
    <property type="molecule type" value="Genomic_DNA"/>
</dbReference>